<protein>
    <recommendedName>
        <fullName evidence="1">Anti-CBASS protein Acb1-like N-terminal domain-containing protein</fullName>
    </recommendedName>
</protein>
<dbReference type="InterPro" id="IPR024459">
    <property type="entry name" value="Acb1-like_N"/>
</dbReference>
<evidence type="ECO:0000313" key="3">
    <source>
        <dbReference type="Proteomes" id="UP000463949"/>
    </source>
</evidence>
<organism evidence="2 3">
    <name type="scientific">Vreelandella aquamarina</name>
    <dbReference type="NCBI Taxonomy" id="77097"/>
    <lineage>
        <taxon>Bacteria</taxon>
        <taxon>Pseudomonadati</taxon>
        <taxon>Pseudomonadota</taxon>
        <taxon>Gammaproteobacteria</taxon>
        <taxon>Oceanospirillales</taxon>
        <taxon>Halomonadaceae</taxon>
        <taxon>Vreelandella</taxon>
    </lineage>
</organism>
<dbReference type="EMBL" id="CP024621">
    <property type="protein sequence ID" value="QHD50047.1"/>
    <property type="molecule type" value="Genomic_DNA"/>
</dbReference>
<accession>A0A857GN59</accession>
<gene>
    <name evidence="2" type="ORF">CTT34_10270</name>
</gene>
<dbReference type="Proteomes" id="UP000463949">
    <property type="component" value="Chromosome"/>
</dbReference>
<reference evidence="2 3" key="1">
    <citation type="submission" date="2017-10" db="EMBL/GenBank/DDBJ databases">
        <title>Coral associated bacteria.</title>
        <authorList>
            <person name="Wang X."/>
        </authorList>
    </citation>
    <scope>NUCLEOTIDE SEQUENCE [LARGE SCALE GENOMIC DNA]</scope>
    <source>
        <strain evidence="2 3">SCSIO 43005</strain>
    </source>
</reference>
<sequence>MYARGGIFARVIDIPADLSMSRGIEVEGDDDDVITDEFDRLDLVGNMSDALRWARLDGGSALMLLTDTGELDEPMPEKHRPDHRDSGHWNRSVIRLPRAVITTIRGKATTASLRCIRCAPFRWGTPVVPGFFTVHESRILPVYGDPLPARMRLGARVPWLGRSAAIEGYAAIERYQKSVRLGLEIMKRKQQAVHKMKGLAELIQNRQEDLVRKRVDLVDDVRSLMNGVAVDAEDDYIVYDQNLSGVKDVIGECQVDVSAQFGIPVTEIFGRSAAGLNNTGEHDLEGLYDLCEGIQKTSAQPAIERLIEAIGRQQGVALPSSYKIKWPSLWTPTDEQAAETRHKNAQAEKAEAEARQIDFDMGVVSEAELRADAANEGRYGLGVSNGSA</sequence>
<name>A0A857GN59_9GAMM</name>
<feature type="domain" description="Anti-CBASS protein Acb1-like N-terminal" evidence="1">
    <location>
        <begin position="132"/>
        <end position="347"/>
    </location>
</feature>
<proteinExistence type="predicted"/>
<dbReference type="KEGG" id="hmd:CTT34_10270"/>
<dbReference type="Pfam" id="PF06381">
    <property type="entry name" value="Phage_portal_3"/>
    <property type="match status" value="2"/>
</dbReference>
<dbReference type="AlphaFoldDB" id="A0A857GN59"/>
<feature type="domain" description="Anti-CBASS protein Acb1-like N-terminal" evidence="1">
    <location>
        <begin position="1"/>
        <end position="77"/>
    </location>
</feature>
<evidence type="ECO:0000259" key="1">
    <source>
        <dbReference type="Pfam" id="PF06381"/>
    </source>
</evidence>
<evidence type="ECO:0000313" key="2">
    <source>
        <dbReference type="EMBL" id="QHD50047.1"/>
    </source>
</evidence>